<sequence length="155" mass="16769">MSRALSERELEVAVEMIRRAQVSAGLNGSSAQLFELNHNHTLGKPRADSSARLRRTTDRRAVWAANLANTVVSDTCACGKCPSIALALPDDTPRYAHDAERSSFILDAVSGSAIVVLFVENDVPVYLELVPPFDAEAIEEFPTAESLVFTSEPPA</sequence>
<dbReference type="EMBL" id="QNSB01000002">
    <property type="protein sequence ID" value="RBP73751.1"/>
    <property type="molecule type" value="Genomic_DNA"/>
</dbReference>
<accession>A0A366ILZ6</accession>
<evidence type="ECO:0000313" key="1">
    <source>
        <dbReference type="EMBL" id="RBP73751.1"/>
    </source>
</evidence>
<name>A0A366ILZ6_9MICO</name>
<dbReference type="Proteomes" id="UP000253509">
    <property type="component" value="Unassembled WGS sequence"/>
</dbReference>
<proteinExistence type="predicted"/>
<gene>
    <name evidence="1" type="ORF">DFO65_102279</name>
</gene>
<keyword evidence="2" id="KW-1185">Reference proteome</keyword>
<dbReference type="RefSeq" id="WP_147233240.1">
    <property type="nucleotide sequence ID" value="NZ_QNSB01000002.1"/>
</dbReference>
<dbReference type="AlphaFoldDB" id="A0A366ILZ6"/>
<comment type="caution">
    <text evidence="1">The sequence shown here is derived from an EMBL/GenBank/DDBJ whole genome shotgun (WGS) entry which is preliminary data.</text>
</comment>
<protein>
    <submittedName>
        <fullName evidence="1">Uncharacterized protein</fullName>
    </submittedName>
</protein>
<evidence type="ECO:0000313" key="2">
    <source>
        <dbReference type="Proteomes" id="UP000253509"/>
    </source>
</evidence>
<organism evidence="1 2">
    <name type="scientific">Brevibacterium celere</name>
    <dbReference type="NCBI Taxonomy" id="225845"/>
    <lineage>
        <taxon>Bacteria</taxon>
        <taxon>Bacillati</taxon>
        <taxon>Actinomycetota</taxon>
        <taxon>Actinomycetes</taxon>
        <taxon>Micrococcales</taxon>
        <taxon>Brevibacteriaceae</taxon>
        <taxon>Brevibacterium</taxon>
    </lineage>
</organism>
<reference evidence="1 2" key="1">
    <citation type="submission" date="2018-06" db="EMBL/GenBank/DDBJ databases">
        <title>Freshwater and sediment microbial communities from various areas in North America, analyzing microbe dynamics in response to fracking.</title>
        <authorList>
            <person name="Lamendella R."/>
        </authorList>
    </citation>
    <scope>NUCLEOTIDE SEQUENCE [LARGE SCALE GENOMIC DNA]</scope>
    <source>
        <strain evidence="1 2">3b_TX</strain>
    </source>
</reference>